<dbReference type="Pfam" id="PF18147">
    <property type="entry name" value="Suv3_C_1"/>
    <property type="match status" value="1"/>
</dbReference>
<dbReference type="EMBL" id="JBBUTF010000004">
    <property type="protein sequence ID" value="MEK8025456.1"/>
    <property type="molecule type" value="Genomic_DNA"/>
</dbReference>
<evidence type="ECO:0000256" key="4">
    <source>
        <dbReference type="ARBA" id="ARBA00022840"/>
    </source>
</evidence>
<dbReference type="InterPro" id="IPR001650">
    <property type="entry name" value="Helicase_C-like"/>
</dbReference>
<dbReference type="Gene3D" id="3.40.50.300">
    <property type="entry name" value="P-loop containing nucleotide triphosphate hydrolases"/>
    <property type="match status" value="2"/>
</dbReference>
<feature type="domain" description="Helicase C-terminal" evidence="6">
    <location>
        <begin position="435"/>
        <end position="599"/>
    </location>
</feature>
<comment type="caution">
    <text evidence="7">The sequence shown here is derived from an EMBL/GenBank/DDBJ whole genome shotgun (WGS) entry which is preliminary data.</text>
</comment>
<protein>
    <submittedName>
        <fullName evidence="7">Helicase-related protein</fullName>
    </submittedName>
</protein>
<dbReference type="SUPFAM" id="SSF52540">
    <property type="entry name" value="P-loop containing nucleoside triphosphate hydrolases"/>
    <property type="match status" value="1"/>
</dbReference>
<dbReference type="Gene3D" id="1.20.272.40">
    <property type="match status" value="1"/>
</dbReference>
<dbReference type="SMART" id="SM00490">
    <property type="entry name" value="HELICc"/>
    <property type="match status" value="1"/>
</dbReference>
<dbReference type="InterPro" id="IPR041082">
    <property type="entry name" value="Suv3_C_1"/>
</dbReference>
<evidence type="ECO:0000256" key="5">
    <source>
        <dbReference type="SAM" id="MobiDB-lite"/>
    </source>
</evidence>
<dbReference type="Gene3D" id="1.20.58.1080">
    <property type="match status" value="1"/>
</dbReference>
<keyword evidence="4" id="KW-0067">ATP-binding</keyword>
<dbReference type="InterPro" id="IPR027417">
    <property type="entry name" value="P-loop_NTPase"/>
</dbReference>
<reference evidence="7 8" key="1">
    <citation type="submission" date="2024-04" db="EMBL/GenBank/DDBJ databases">
        <title>Novel species of the genus Ideonella isolated from streams.</title>
        <authorList>
            <person name="Lu H."/>
        </authorList>
    </citation>
    <scope>NUCLEOTIDE SEQUENCE [LARGE SCALE GENOMIC DNA]</scope>
    <source>
        <strain evidence="7 8">BYS139W</strain>
    </source>
</reference>
<keyword evidence="2" id="KW-0378">Hydrolase</keyword>
<dbReference type="GO" id="GO:0004386">
    <property type="term" value="F:helicase activity"/>
    <property type="evidence" value="ECO:0007669"/>
    <property type="project" value="UniProtKB-KW"/>
</dbReference>
<evidence type="ECO:0000259" key="6">
    <source>
        <dbReference type="PROSITE" id="PS51194"/>
    </source>
</evidence>
<proteinExistence type="predicted"/>
<dbReference type="InterPro" id="IPR022192">
    <property type="entry name" value="SUV3_C"/>
</dbReference>
<sequence length="800" mass="87581">MSDTPRPEAAAAAPVAPAVPAAALHLPHPAHAQRLPAHLDLLALARVRQNAWALPQVESPGDYLDTEHPGPDAHLDQLGMIQLQKASGTRPSRWIHPQLMDAALAHLDALGGAPDARSLLIKRRSALDAMGISRHGGRFWRQIAWPVPVPVPPESDQTGDDGMEWPMPVPFRVEIADAPVWAWYVHGERERLLRELGAKPAHPQAATLTDHLRRLVARSHALAPQQLGELLPRLQAECAAPHASTETLLAALTRVQDRWEQRVTEAHTLAGLNHELAFHGYPDSFPKARELGRTVTLYVGPPNSGKTHAAFERLATAESGAYLAPLRLLALEGRDRLVARGVPCSLLTGEESVRIDGARAVSSTIEMVSTNTVIDVAVIDEAQMIFDPSRGWAWTQAVVAVPAREVIIICSDFAVPALRNLLGLCGERCTTRHFERKQQVELLPRPVSLESLRQGDAVVAFSRRSVLGLRDQLAEQGRSVSVIYGALPPEVRRREAERYAQGESQILVATDAIGMGLNLPIRRVLFSTLTKFDGVADRLLGESEVHQIAGRAGRFGIQDEGFAGVLDSAEPNAGRWLKELMARTSKAPKEFKAPVAPNGWHVQTISARLGARSLREVLGVFVERLMLDDAHFAVAQLDEMLALAEALDEAAPDLPLMQRFTYAQAPVDTRIEDVRVQYLHWARQHALMGEVDPPAFLDQVHGGSRLDRMEQALRACTLWLWLDLRFPGVYGYVSDVQALREELNDGIERQLTGQRALSLQRGPRAGFGGGGRGERGAHGGPRPPRGQGGHGSRGPRRGRR</sequence>
<gene>
    <name evidence="7" type="ORF">AACH11_05725</name>
</gene>
<feature type="region of interest" description="Disordered" evidence="5">
    <location>
        <begin position="754"/>
        <end position="800"/>
    </location>
</feature>
<accession>A0ABU9B761</accession>
<dbReference type="InterPro" id="IPR055206">
    <property type="entry name" value="DEXQc_SUV3"/>
</dbReference>
<evidence type="ECO:0000256" key="3">
    <source>
        <dbReference type="ARBA" id="ARBA00022806"/>
    </source>
</evidence>
<keyword evidence="3 7" id="KW-0347">Helicase</keyword>
<evidence type="ECO:0000256" key="1">
    <source>
        <dbReference type="ARBA" id="ARBA00022741"/>
    </source>
</evidence>
<keyword evidence="1" id="KW-0547">Nucleotide-binding</keyword>
<evidence type="ECO:0000256" key="2">
    <source>
        <dbReference type="ARBA" id="ARBA00022801"/>
    </source>
</evidence>
<dbReference type="Proteomes" id="UP001368500">
    <property type="component" value="Unassembled WGS sequence"/>
</dbReference>
<dbReference type="RefSeq" id="WP_341373231.1">
    <property type="nucleotide sequence ID" value="NZ_JBBUTF010000004.1"/>
</dbReference>
<keyword evidence="8" id="KW-1185">Reference proteome</keyword>
<dbReference type="Pfam" id="PF22527">
    <property type="entry name" value="DEXQc_Suv3"/>
    <property type="match status" value="1"/>
</dbReference>
<organism evidence="7 8">
    <name type="scientific">Pseudaquabacterium rugosum</name>
    <dbReference type="NCBI Taxonomy" id="2984194"/>
    <lineage>
        <taxon>Bacteria</taxon>
        <taxon>Pseudomonadati</taxon>
        <taxon>Pseudomonadota</taxon>
        <taxon>Betaproteobacteria</taxon>
        <taxon>Burkholderiales</taxon>
        <taxon>Sphaerotilaceae</taxon>
        <taxon>Pseudaquabacterium</taxon>
    </lineage>
</organism>
<name>A0ABU9B761_9BURK</name>
<dbReference type="PANTHER" id="PTHR12131">
    <property type="entry name" value="ATP-DEPENDENT RNA AND DNA HELICASE"/>
    <property type="match status" value="1"/>
</dbReference>
<dbReference type="Pfam" id="PF12513">
    <property type="entry name" value="SUV3_C"/>
    <property type="match status" value="1"/>
</dbReference>
<dbReference type="CDD" id="cd18805">
    <property type="entry name" value="SF2_C_suv3"/>
    <property type="match status" value="1"/>
</dbReference>
<dbReference type="InterPro" id="IPR050699">
    <property type="entry name" value="RNA-DNA_Helicase"/>
</dbReference>
<dbReference type="PANTHER" id="PTHR12131:SF1">
    <property type="entry name" value="ATP-DEPENDENT RNA HELICASE SUPV3L1, MITOCHONDRIAL-RELATED"/>
    <property type="match status" value="1"/>
</dbReference>
<dbReference type="Pfam" id="PF00271">
    <property type="entry name" value="Helicase_C"/>
    <property type="match status" value="1"/>
</dbReference>
<dbReference type="PROSITE" id="PS51194">
    <property type="entry name" value="HELICASE_CTER"/>
    <property type="match status" value="1"/>
</dbReference>
<evidence type="ECO:0000313" key="7">
    <source>
        <dbReference type="EMBL" id="MEK8025456.1"/>
    </source>
</evidence>
<evidence type="ECO:0000313" key="8">
    <source>
        <dbReference type="Proteomes" id="UP001368500"/>
    </source>
</evidence>